<name>S6AEQ7_SULDS</name>
<dbReference type="HOGENOM" id="CLU_2013169_0_0_4"/>
<dbReference type="OrthoDB" id="9809290at2"/>
<organism evidence="1 2">
    <name type="scientific">Sulfuricella denitrificans (strain DSM 22764 / NBRC 105220 / skB26)</name>
    <dbReference type="NCBI Taxonomy" id="1163617"/>
    <lineage>
        <taxon>Bacteria</taxon>
        <taxon>Pseudomonadati</taxon>
        <taxon>Pseudomonadota</taxon>
        <taxon>Betaproteobacteria</taxon>
        <taxon>Nitrosomonadales</taxon>
        <taxon>Sulfuricellaceae</taxon>
        <taxon>Sulfuricella</taxon>
    </lineage>
</organism>
<dbReference type="AlphaFoldDB" id="S6AEQ7"/>
<keyword evidence="2" id="KW-1185">Reference proteome</keyword>
<dbReference type="EMBL" id="AP013066">
    <property type="protein sequence ID" value="BAN34286.1"/>
    <property type="molecule type" value="Genomic_DNA"/>
</dbReference>
<dbReference type="KEGG" id="sdr:SCD_n00437"/>
<reference evidence="1 2" key="1">
    <citation type="journal article" date="2012" name="Appl. Environ. Microbiol.">
        <title>Draft genome sequence of a psychrotolerant sulfur-oxidizing bacterium, Sulfuricella denitrificans skB26, and proteomic insights into cold adaptation.</title>
        <authorList>
            <person name="Watanabe T."/>
            <person name="Kojima H."/>
            <person name="Fukui M."/>
        </authorList>
    </citation>
    <scope>NUCLEOTIDE SEQUENCE [LARGE SCALE GENOMIC DNA]</scope>
    <source>
        <strain evidence="2">skB26</strain>
    </source>
</reference>
<dbReference type="RefSeq" id="WP_009206768.1">
    <property type="nucleotide sequence ID" value="NC_022357.1"/>
</dbReference>
<evidence type="ECO:0000313" key="2">
    <source>
        <dbReference type="Proteomes" id="UP000015559"/>
    </source>
</evidence>
<proteinExistence type="predicted"/>
<evidence type="ECO:0000313" key="1">
    <source>
        <dbReference type="EMBL" id="BAN34286.1"/>
    </source>
</evidence>
<dbReference type="Proteomes" id="UP000015559">
    <property type="component" value="Chromosome"/>
</dbReference>
<dbReference type="STRING" id="1163617.SCD_n00437"/>
<accession>S6AEQ7</accession>
<protein>
    <submittedName>
        <fullName evidence="1">Uncharacterized protein</fullName>
    </submittedName>
</protein>
<gene>
    <name evidence="1" type="ORF">SCD_n00437</name>
</gene>
<sequence length="125" mass="13916">MPLTLIAFDNSSSRFAVTKVGATVPDGRFFLDFTRKLEVIRWFGIRNRYIGPAVDLLVPVIHEAEKLGGYVIGVNVGDPYFQDLRKLWEARFPSSLATVPQEADGLKIIADFATQFPEDCQPANA</sequence>
<dbReference type="eggNOG" id="ENOG50348BG">
    <property type="taxonomic scope" value="Bacteria"/>
</dbReference>